<dbReference type="EMBL" id="FR871757">
    <property type="protein sequence ID" value="CCB79988.1"/>
    <property type="molecule type" value="Genomic_DNA"/>
</dbReference>
<organism evidence="1 2">
    <name type="scientific">Helicobacter bizzozeronii (strain CIII-1)</name>
    <dbReference type="NCBI Taxonomy" id="1002804"/>
    <lineage>
        <taxon>Bacteria</taxon>
        <taxon>Pseudomonadati</taxon>
        <taxon>Campylobacterota</taxon>
        <taxon>Epsilonproteobacteria</taxon>
        <taxon>Campylobacterales</taxon>
        <taxon>Helicobacteraceae</taxon>
        <taxon>Helicobacter</taxon>
    </lineage>
</organism>
<dbReference type="Proteomes" id="UP000008387">
    <property type="component" value="Chromosome"/>
</dbReference>
<dbReference type="AlphaFoldDB" id="F8KT43"/>
<reference evidence="1 2" key="1">
    <citation type="journal article" date="2011" name="J. Bacteriol.">
        <title>Genome sequence of Helicobacter bizzozeronii strain CIII-1, an isolate from human gastric mucosa.</title>
        <authorList>
            <person name="Schott T."/>
            <person name="Rossi M."/>
            <person name="Hanninen M.L."/>
        </authorList>
    </citation>
    <scope>NUCLEOTIDE SEQUENCE [LARGE SCALE GENOMIC DNA]</scope>
    <source>
        <strain evidence="1 2">CIII-1</strain>
    </source>
</reference>
<accession>F8KT43</accession>
<keyword evidence="2" id="KW-1185">Reference proteome</keyword>
<proteinExistence type="predicted"/>
<dbReference type="HOGENOM" id="CLU_3008024_0_0_7"/>
<gene>
    <name evidence="1" type="ordered locus">HBZC1_10020</name>
</gene>
<dbReference type="KEGG" id="hbi:HBZC1_10020"/>
<name>F8KT43_HELBC</name>
<sequence length="56" mass="6585">MHYAHTNAYFVTYLDKGYLCFCSPKIDCLQYRHSKPKTNAHFKSPLEGLPIAWHLK</sequence>
<evidence type="ECO:0000313" key="1">
    <source>
        <dbReference type="EMBL" id="CCB79988.1"/>
    </source>
</evidence>
<protein>
    <submittedName>
        <fullName evidence="1">Uncharacterized protein</fullName>
    </submittedName>
</protein>
<evidence type="ECO:0000313" key="2">
    <source>
        <dbReference type="Proteomes" id="UP000008387"/>
    </source>
</evidence>